<name>A0A2T4Z928_9BACL</name>
<reference evidence="1 2" key="1">
    <citation type="submission" date="2018-04" db="EMBL/GenBank/DDBJ databases">
        <title>Genomic Encyclopedia of Archaeal and Bacterial Type Strains, Phase II (KMG-II): from individual species to whole genera.</title>
        <authorList>
            <person name="Goeker M."/>
        </authorList>
    </citation>
    <scope>NUCLEOTIDE SEQUENCE [LARGE SCALE GENOMIC DNA]</scope>
    <source>
        <strain evidence="1 2">DSM 45169</strain>
    </source>
</reference>
<dbReference type="RefSeq" id="WP_107725210.1">
    <property type="nucleotide sequence ID" value="NZ_PZZP01000001.1"/>
</dbReference>
<dbReference type="OrthoDB" id="9832019at2"/>
<accession>A0A2T4Z928</accession>
<evidence type="ECO:0000313" key="2">
    <source>
        <dbReference type="Proteomes" id="UP000241639"/>
    </source>
</evidence>
<gene>
    <name evidence="1" type="ORF">C8J48_0979</name>
</gene>
<keyword evidence="2" id="KW-1185">Reference proteome</keyword>
<comment type="caution">
    <text evidence="1">The sequence shown here is derived from an EMBL/GenBank/DDBJ whole genome shotgun (WGS) entry which is preliminary data.</text>
</comment>
<proteinExistence type="predicted"/>
<sequence length="72" mass="8249">MVLRLQRVLNEMTVNEGQIIYGIKVKGTAKTLKEMLDSDEIHAIKESNRKDDSNSVIYKDIPDNWVEGDSKQ</sequence>
<evidence type="ECO:0000313" key="1">
    <source>
        <dbReference type="EMBL" id="PTM58396.1"/>
    </source>
</evidence>
<organism evidence="1 2">
    <name type="scientific">Desmospora activa DSM 45169</name>
    <dbReference type="NCBI Taxonomy" id="1121389"/>
    <lineage>
        <taxon>Bacteria</taxon>
        <taxon>Bacillati</taxon>
        <taxon>Bacillota</taxon>
        <taxon>Bacilli</taxon>
        <taxon>Bacillales</taxon>
        <taxon>Thermoactinomycetaceae</taxon>
        <taxon>Desmospora</taxon>
    </lineage>
</organism>
<dbReference type="Proteomes" id="UP000241639">
    <property type="component" value="Unassembled WGS sequence"/>
</dbReference>
<dbReference type="EMBL" id="PZZP01000001">
    <property type="protein sequence ID" value="PTM58396.1"/>
    <property type="molecule type" value="Genomic_DNA"/>
</dbReference>
<protein>
    <submittedName>
        <fullName evidence="1">Uncharacterized protein</fullName>
    </submittedName>
</protein>
<dbReference type="AlphaFoldDB" id="A0A2T4Z928"/>